<dbReference type="AlphaFoldDB" id="A0A1X7J0V2"/>
<dbReference type="Pfam" id="PF00984">
    <property type="entry name" value="UDPG_MGDP_dh"/>
    <property type="match status" value="1"/>
</dbReference>
<dbReference type="InterPro" id="IPR036220">
    <property type="entry name" value="UDP-Glc/GDP-Man_DH_C_sf"/>
</dbReference>
<dbReference type="InterPro" id="IPR017476">
    <property type="entry name" value="UDP-Glc/GDP-Man"/>
</dbReference>
<dbReference type="InterPro" id="IPR001732">
    <property type="entry name" value="UDP-Glc/GDP-Man_DH_N"/>
</dbReference>
<evidence type="ECO:0000256" key="2">
    <source>
        <dbReference type="ARBA" id="ARBA00023027"/>
    </source>
</evidence>
<accession>A0A1X7J0V2</accession>
<dbReference type="PIRSF" id="PIRSF000124">
    <property type="entry name" value="UDPglc_GDPman_dh"/>
    <property type="match status" value="1"/>
</dbReference>
<keyword evidence="6" id="KW-1185">Reference proteome</keyword>
<evidence type="ECO:0000256" key="3">
    <source>
        <dbReference type="PIRNR" id="PIRNR000124"/>
    </source>
</evidence>
<dbReference type="RefSeq" id="WP_085493278.1">
    <property type="nucleotide sequence ID" value="NZ_FXAZ01000001.1"/>
</dbReference>
<dbReference type="SUPFAM" id="SSF52413">
    <property type="entry name" value="UDP-glucose/GDP-mannose dehydrogenase C-terminal domain"/>
    <property type="match status" value="1"/>
</dbReference>
<dbReference type="GO" id="GO:0016628">
    <property type="term" value="F:oxidoreductase activity, acting on the CH-CH group of donors, NAD or NADP as acceptor"/>
    <property type="evidence" value="ECO:0007669"/>
    <property type="project" value="InterPro"/>
</dbReference>
<keyword evidence="1" id="KW-0560">Oxidoreductase</keyword>
<dbReference type="EMBL" id="FXAZ01000001">
    <property type="protein sequence ID" value="SMG21217.1"/>
    <property type="molecule type" value="Genomic_DNA"/>
</dbReference>
<dbReference type="PANTHER" id="PTHR43491:SF1">
    <property type="entry name" value="UDP-N-ACETYL-D-MANNOSAMINE DEHYDROGENASE"/>
    <property type="match status" value="1"/>
</dbReference>
<dbReference type="InterPro" id="IPR014026">
    <property type="entry name" value="UDP-Glc/GDP-Man_DH_dimer"/>
</dbReference>
<dbReference type="GO" id="GO:0051287">
    <property type="term" value="F:NAD binding"/>
    <property type="evidence" value="ECO:0007669"/>
    <property type="project" value="InterPro"/>
</dbReference>
<protein>
    <submittedName>
        <fullName evidence="5">UDP-N-acetyl-D-glucosamine dehydrogenase</fullName>
    </submittedName>
</protein>
<gene>
    <name evidence="5" type="ORF">SAMN06295960_1095</name>
</gene>
<dbReference type="STRING" id="1852522.SAMN06295960_1095"/>
<evidence type="ECO:0000259" key="4">
    <source>
        <dbReference type="SMART" id="SM00984"/>
    </source>
</evidence>
<evidence type="ECO:0000313" key="5">
    <source>
        <dbReference type="EMBL" id="SMG21217.1"/>
    </source>
</evidence>
<dbReference type="PIRSF" id="PIRSF500136">
    <property type="entry name" value="UDP_ManNAc_DH"/>
    <property type="match status" value="1"/>
</dbReference>
<dbReference type="InterPro" id="IPR028359">
    <property type="entry name" value="UDP_ManNAc/GlcNAc_DH"/>
</dbReference>
<dbReference type="SUPFAM" id="SSF48179">
    <property type="entry name" value="6-phosphogluconate dehydrogenase C-terminal domain-like"/>
    <property type="match status" value="1"/>
</dbReference>
<dbReference type="Pfam" id="PF03721">
    <property type="entry name" value="UDPG_MGDP_dh_N"/>
    <property type="match status" value="1"/>
</dbReference>
<comment type="similarity">
    <text evidence="3">Belongs to the UDP-glucose/GDP-mannose dehydrogenase family.</text>
</comment>
<keyword evidence="2" id="KW-0520">NAD</keyword>
<dbReference type="InterPro" id="IPR036291">
    <property type="entry name" value="NAD(P)-bd_dom_sf"/>
</dbReference>
<evidence type="ECO:0000313" key="6">
    <source>
        <dbReference type="Proteomes" id="UP000193834"/>
    </source>
</evidence>
<dbReference type="PANTHER" id="PTHR43491">
    <property type="entry name" value="UDP-N-ACETYL-D-MANNOSAMINE DEHYDROGENASE"/>
    <property type="match status" value="1"/>
</dbReference>
<proteinExistence type="inferred from homology"/>
<dbReference type="Pfam" id="PF03720">
    <property type="entry name" value="UDPG_MGDP_dh_C"/>
    <property type="match status" value="1"/>
</dbReference>
<dbReference type="InterPro" id="IPR014027">
    <property type="entry name" value="UDP-Glc/GDP-Man_DH_C"/>
</dbReference>
<dbReference type="Gene3D" id="3.40.50.720">
    <property type="entry name" value="NAD(P)-binding Rossmann-like Domain"/>
    <property type="match status" value="2"/>
</dbReference>
<reference evidence="5 6" key="1">
    <citation type="submission" date="2017-04" db="EMBL/GenBank/DDBJ databases">
        <authorList>
            <person name="Afonso C.L."/>
            <person name="Miller P.J."/>
            <person name="Scott M.A."/>
            <person name="Spackman E."/>
            <person name="Goraichik I."/>
            <person name="Dimitrov K.M."/>
            <person name="Suarez D.L."/>
            <person name="Swayne D.E."/>
        </authorList>
    </citation>
    <scope>NUCLEOTIDE SEQUENCE [LARGE SCALE GENOMIC DNA]</scope>
    <source>
        <strain evidence="5 6">11</strain>
    </source>
</reference>
<name>A0A1X7J0V2_9BACL</name>
<organism evidence="5 6">
    <name type="scientific">Paenibacillus aquistagni</name>
    <dbReference type="NCBI Taxonomy" id="1852522"/>
    <lineage>
        <taxon>Bacteria</taxon>
        <taxon>Bacillati</taxon>
        <taxon>Bacillota</taxon>
        <taxon>Bacilli</taxon>
        <taxon>Bacillales</taxon>
        <taxon>Paenibacillaceae</taxon>
        <taxon>Paenibacillus</taxon>
    </lineage>
</organism>
<dbReference type="GO" id="GO:0016616">
    <property type="term" value="F:oxidoreductase activity, acting on the CH-OH group of donors, NAD or NADP as acceptor"/>
    <property type="evidence" value="ECO:0007669"/>
    <property type="project" value="InterPro"/>
</dbReference>
<evidence type="ECO:0000256" key="1">
    <source>
        <dbReference type="ARBA" id="ARBA00023002"/>
    </source>
</evidence>
<dbReference type="NCBIfam" id="TIGR03026">
    <property type="entry name" value="NDP-sugDHase"/>
    <property type="match status" value="1"/>
</dbReference>
<dbReference type="GO" id="GO:0000271">
    <property type="term" value="P:polysaccharide biosynthetic process"/>
    <property type="evidence" value="ECO:0007669"/>
    <property type="project" value="InterPro"/>
</dbReference>
<feature type="domain" description="UDP-glucose/GDP-mannose dehydrogenase C-terminal" evidence="4">
    <location>
        <begin position="330"/>
        <end position="427"/>
    </location>
</feature>
<dbReference type="SUPFAM" id="SSF51735">
    <property type="entry name" value="NAD(P)-binding Rossmann-fold domains"/>
    <property type="match status" value="1"/>
</dbReference>
<dbReference type="InterPro" id="IPR008927">
    <property type="entry name" value="6-PGluconate_DH-like_C_sf"/>
</dbReference>
<dbReference type="OrthoDB" id="9803238at2"/>
<dbReference type="SMART" id="SM00984">
    <property type="entry name" value="UDPG_MGDP_dh_C"/>
    <property type="match status" value="1"/>
</dbReference>
<dbReference type="Proteomes" id="UP000193834">
    <property type="component" value="Unassembled WGS sequence"/>
</dbReference>
<sequence length="455" mass="50298">MLNLNLEEKIKSKQAVVGIVGLGYVGLPLGVAFAQSGYKVIGIDLSQYKVDTLNLGDSYISDVDGKAVRQVVEAGCFSATTDYSVIQTLDAIIICVPTPLSKNQEPDLSYIESVVTELKHYLQKGCLVVLESTTYPGTTEERIGKKLEEACLHAGIDYHLCYSPERVDPGNKKYQIRNTPKVIGGLTPACLHLADLLYSSIVDQTVLVSNPKVAEMSKLLENTFRSVNIAFVNEMTLMCDAIGVNIWEVIQAASTKPFGFMPFYPGPGIGGHCIPLDPMYLAWKAKGDNFFSRFIELSQDLNRNMPRYVVRKISELLNTEKKCINGSHILLLGMAYKPDVNDLRESPSLEVYELLQEKGALVTANDPFCNVMFDSRGQRVEIEDHMDYATIHGYDLVVLLTAHSTYNLHRIAGSGVMILDTRNAFSGIPSYNVKRIGDLLEAASPVHHEKILVGR</sequence>